<dbReference type="InterPro" id="IPR026030">
    <property type="entry name" value="Pur-cyt_permease_Fcy2/21/22"/>
</dbReference>
<evidence type="ECO:0000256" key="5">
    <source>
        <dbReference type="ARBA" id="ARBA00022989"/>
    </source>
</evidence>
<evidence type="ECO:0000256" key="8">
    <source>
        <dbReference type="SAM" id="MobiDB-lite"/>
    </source>
</evidence>
<feature type="region of interest" description="Disordered" evidence="8">
    <location>
        <begin position="1"/>
        <end position="41"/>
    </location>
</feature>
<feature type="transmembrane region" description="Helical" evidence="9">
    <location>
        <begin position="439"/>
        <end position="460"/>
    </location>
</feature>
<dbReference type="GO" id="GO:0005886">
    <property type="term" value="C:plasma membrane"/>
    <property type="evidence" value="ECO:0007669"/>
    <property type="project" value="TreeGrafter"/>
</dbReference>
<dbReference type="Pfam" id="PF02133">
    <property type="entry name" value="Transp_cyt_pur"/>
    <property type="match status" value="1"/>
</dbReference>
<feature type="transmembrane region" description="Helical" evidence="9">
    <location>
        <begin position="375"/>
        <end position="396"/>
    </location>
</feature>
<dbReference type="PIRSF" id="PIRSF002744">
    <property type="entry name" value="Pur-cyt_permease"/>
    <property type="match status" value="1"/>
</dbReference>
<dbReference type="InterPro" id="IPR001248">
    <property type="entry name" value="Pur-cyt_permease"/>
</dbReference>
<feature type="transmembrane region" description="Helical" evidence="9">
    <location>
        <begin position="226"/>
        <end position="245"/>
    </location>
</feature>
<comment type="similarity">
    <text evidence="2 7">Belongs to the purine-cytosine permease (2.A.39) family.</text>
</comment>
<evidence type="ECO:0000256" key="1">
    <source>
        <dbReference type="ARBA" id="ARBA00004141"/>
    </source>
</evidence>
<dbReference type="PANTHER" id="PTHR31806:SF1">
    <property type="entry name" value="PURINE-CYTOSINE PERMEASE FCY2-RELATED"/>
    <property type="match status" value="1"/>
</dbReference>
<feature type="compositionally biased region" description="Pro residues" evidence="8">
    <location>
        <begin position="1"/>
        <end position="17"/>
    </location>
</feature>
<keyword evidence="3 7" id="KW-0813">Transport</keyword>
<evidence type="ECO:0000256" key="2">
    <source>
        <dbReference type="ARBA" id="ARBA00008974"/>
    </source>
</evidence>
<dbReference type="Gene3D" id="1.10.4160.10">
    <property type="entry name" value="Hydantoin permease"/>
    <property type="match status" value="1"/>
</dbReference>
<dbReference type="GO" id="GO:0022857">
    <property type="term" value="F:transmembrane transporter activity"/>
    <property type="evidence" value="ECO:0007669"/>
    <property type="project" value="InterPro"/>
</dbReference>
<dbReference type="STRING" id="104099.AD949_03130"/>
<feature type="transmembrane region" description="Helical" evidence="9">
    <location>
        <begin position="265"/>
        <end position="286"/>
    </location>
</feature>
<evidence type="ECO:0000256" key="4">
    <source>
        <dbReference type="ARBA" id="ARBA00022692"/>
    </source>
</evidence>
<keyword evidence="11" id="KW-1185">Reference proteome</keyword>
<keyword evidence="5 9" id="KW-1133">Transmembrane helix</keyword>
<keyword evidence="4 9" id="KW-0812">Transmembrane</keyword>
<feature type="transmembrane region" description="Helical" evidence="9">
    <location>
        <begin position="408"/>
        <end position="427"/>
    </location>
</feature>
<name>A0A4Y3TJ85_9PROT</name>
<evidence type="ECO:0000256" key="3">
    <source>
        <dbReference type="ARBA" id="ARBA00022448"/>
    </source>
</evidence>
<dbReference type="AlphaFoldDB" id="A0A4Y3TJ85"/>
<proteinExistence type="inferred from homology"/>
<keyword evidence="6 7" id="KW-0472">Membrane</keyword>
<evidence type="ECO:0000313" key="11">
    <source>
        <dbReference type="Proteomes" id="UP000317617"/>
    </source>
</evidence>
<feature type="transmembrane region" description="Helical" evidence="9">
    <location>
        <begin position="306"/>
        <end position="328"/>
    </location>
</feature>
<comment type="caution">
    <text evidence="10">The sequence shown here is derived from an EMBL/GenBank/DDBJ whole genome shotgun (WGS) entry which is preliminary data.</text>
</comment>
<feature type="transmembrane region" description="Helical" evidence="9">
    <location>
        <begin position="196"/>
        <end position="214"/>
    </location>
</feature>
<dbReference type="EMBL" id="BJMU01000002">
    <property type="protein sequence ID" value="GEB82386.1"/>
    <property type="molecule type" value="Genomic_DNA"/>
</dbReference>
<sequence>MTKPPAPSGQPSSPDPSQPASAQARRRAPSRLMEELSEASVREPVPAAQKTMALDKVFWSHFSPNLGPGGWVTGALLVSLGLDFKTGVLAVLLGNLIGALPVALAASIGPATGLTQMEASRRALGRLGVRPPAFLNWIYCVGWDAVNNVPAATALMALLMLAGLALPFWLALAVLASVQMVASIYGHHVVQAVQKYLGGLLLVVFILMGVVFAMRGAAPLAAHHPVSLSTFLLAMGILVSFNLSWASYSSDYTRYLPADTNPKKVVWLALAGLLSSAIPFQILGLISAGSVANPSPTAVIASLQQAMGPLGAVALAAIALSSITGNSFNDNTASYSLISAGLHVPRVTAAILTALLGYGLAVAGAGRYASLYTDYLLVTLYWIAPWIGIVLADWYCGTRQPRPVPPGWTYGATIFAVTSVLTILLFSDSQLYTGPIARWLGGADIGSYVGFFVAGGWYVLGMRSRASS</sequence>
<feature type="transmembrane region" description="Helical" evidence="9">
    <location>
        <begin position="87"/>
        <end position="106"/>
    </location>
</feature>
<comment type="subcellular location">
    <subcellularLocation>
        <location evidence="1">Membrane</location>
        <topology evidence="1">Multi-pass membrane protein</topology>
    </subcellularLocation>
</comment>
<organism evidence="10 11">
    <name type="scientific">Acetobacter orleanensis</name>
    <dbReference type="NCBI Taxonomy" id="104099"/>
    <lineage>
        <taxon>Bacteria</taxon>
        <taxon>Pseudomonadati</taxon>
        <taxon>Pseudomonadota</taxon>
        <taxon>Alphaproteobacteria</taxon>
        <taxon>Acetobacterales</taxon>
        <taxon>Acetobacteraceae</taxon>
        <taxon>Acetobacter</taxon>
    </lineage>
</organism>
<evidence type="ECO:0000256" key="9">
    <source>
        <dbReference type="SAM" id="Phobius"/>
    </source>
</evidence>
<protein>
    <submittedName>
        <fullName evidence="10">Cytosine permease</fullName>
    </submittedName>
</protein>
<evidence type="ECO:0000256" key="7">
    <source>
        <dbReference type="PIRNR" id="PIRNR002744"/>
    </source>
</evidence>
<feature type="transmembrane region" description="Helical" evidence="9">
    <location>
        <begin position="349"/>
        <end position="369"/>
    </location>
</feature>
<dbReference type="PANTHER" id="PTHR31806">
    <property type="entry name" value="PURINE-CYTOSINE PERMEASE FCY2-RELATED"/>
    <property type="match status" value="1"/>
</dbReference>
<accession>A0A4Y3TJ85</accession>
<feature type="transmembrane region" description="Helical" evidence="9">
    <location>
        <begin position="152"/>
        <end position="175"/>
    </location>
</feature>
<evidence type="ECO:0000256" key="6">
    <source>
        <dbReference type="ARBA" id="ARBA00023136"/>
    </source>
</evidence>
<evidence type="ECO:0000313" key="10">
    <source>
        <dbReference type="EMBL" id="GEB82386.1"/>
    </source>
</evidence>
<reference evidence="10 11" key="1">
    <citation type="submission" date="2019-06" db="EMBL/GenBank/DDBJ databases">
        <title>Whole genome shotgun sequence of Acetobacter orleanensis NBRC 13752.</title>
        <authorList>
            <person name="Hosoyama A."/>
            <person name="Uohara A."/>
            <person name="Ohji S."/>
            <person name="Ichikawa N."/>
        </authorList>
    </citation>
    <scope>NUCLEOTIDE SEQUENCE [LARGE SCALE GENOMIC DNA]</scope>
    <source>
        <strain evidence="10 11">NBRC 13752</strain>
    </source>
</reference>
<gene>
    <name evidence="10" type="ORF">AOR01nite_08630</name>
</gene>
<dbReference type="Proteomes" id="UP000317617">
    <property type="component" value="Unassembled WGS sequence"/>
</dbReference>